<evidence type="ECO:0000313" key="18">
    <source>
        <dbReference type="Proteomes" id="UP000449710"/>
    </source>
</evidence>
<evidence type="ECO:0000256" key="12">
    <source>
        <dbReference type="ARBA" id="ARBA00042242"/>
    </source>
</evidence>
<gene>
    <name evidence="14 17" type="primary">purD</name>
    <name evidence="17" type="ORF">ISALK_03075</name>
</gene>
<dbReference type="NCBIfam" id="TIGR00877">
    <property type="entry name" value="purD"/>
    <property type="match status" value="1"/>
</dbReference>
<comment type="cofactor">
    <cofactor evidence="1">
        <name>Mn(2+)</name>
        <dbReference type="ChEBI" id="CHEBI:29035"/>
    </cofactor>
</comment>
<dbReference type="SUPFAM" id="SSF51246">
    <property type="entry name" value="Rudiment single hybrid motif"/>
    <property type="match status" value="1"/>
</dbReference>
<dbReference type="SUPFAM" id="SSF56059">
    <property type="entry name" value="Glutathione synthetase ATP-binding domain-like"/>
    <property type="match status" value="1"/>
</dbReference>
<dbReference type="InterPro" id="IPR020559">
    <property type="entry name" value="PRibGlycinamide_synth_CS"/>
</dbReference>
<evidence type="ECO:0000256" key="6">
    <source>
        <dbReference type="ARBA" id="ARBA00022723"/>
    </source>
</evidence>
<dbReference type="PANTHER" id="PTHR43472:SF1">
    <property type="entry name" value="PHOSPHORIBOSYLAMINE--GLYCINE LIGASE, CHLOROPLASTIC"/>
    <property type="match status" value="1"/>
</dbReference>
<dbReference type="EC" id="6.3.4.13" evidence="4 14"/>
<evidence type="ECO:0000256" key="11">
    <source>
        <dbReference type="ARBA" id="ARBA00038345"/>
    </source>
</evidence>
<organism evidence="17 18">
    <name type="scientific">Isachenkonia alkalipeptolytica</name>
    <dbReference type="NCBI Taxonomy" id="2565777"/>
    <lineage>
        <taxon>Bacteria</taxon>
        <taxon>Bacillati</taxon>
        <taxon>Bacillota</taxon>
        <taxon>Clostridia</taxon>
        <taxon>Eubacteriales</taxon>
        <taxon>Clostridiaceae</taxon>
        <taxon>Isachenkonia</taxon>
    </lineage>
</organism>
<dbReference type="InterPro" id="IPR011054">
    <property type="entry name" value="Rudment_hybrid_motif"/>
</dbReference>
<dbReference type="Pfam" id="PF02843">
    <property type="entry name" value="GARS_C"/>
    <property type="match status" value="1"/>
</dbReference>
<evidence type="ECO:0000256" key="4">
    <source>
        <dbReference type="ARBA" id="ARBA00013255"/>
    </source>
</evidence>
<dbReference type="InterPro" id="IPR011761">
    <property type="entry name" value="ATP-grasp"/>
</dbReference>
<evidence type="ECO:0000256" key="15">
    <source>
        <dbReference type="PROSITE-ProRule" id="PRU00409"/>
    </source>
</evidence>
<comment type="cofactor">
    <cofactor evidence="2">
        <name>Mg(2+)</name>
        <dbReference type="ChEBI" id="CHEBI:18420"/>
    </cofactor>
</comment>
<evidence type="ECO:0000256" key="10">
    <source>
        <dbReference type="ARBA" id="ARBA00023211"/>
    </source>
</evidence>
<keyword evidence="8 14" id="KW-0658">Purine biosynthesis</keyword>
<dbReference type="FunFam" id="3.30.470.20:FF:000018">
    <property type="entry name" value="Trifunctional purine biosynthetic protein adenosine-3"/>
    <property type="match status" value="1"/>
</dbReference>
<comment type="similarity">
    <text evidence="11 14">Belongs to the GARS family.</text>
</comment>
<evidence type="ECO:0000256" key="1">
    <source>
        <dbReference type="ARBA" id="ARBA00001936"/>
    </source>
</evidence>
<dbReference type="InterPro" id="IPR020562">
    <property type="entry name" value="PRibGlycinamide_synth_N"/>
</dbReference>
<dbReference type="Pfam" id="PF02844">
    <property type="entry name" value="GARS_N"/>
    <property type="match status" value="1"/>
</dbReference>
<evidence type="ECO:0000256" key="14">
    <source>
        <dbReference type="HAMAP-Rule" id="MF_00138"/>
    </source>
</evidence>
<name>A0AA43XIK9_9CLOT</name>
<evidence type="ECO:0000256" key="3">
    <source>
        <dbReference type="ARBA" id="ARBA00005174"/>
    </source>
</evidence>
<dbReference type="GO" id="GO:0004637">
    <property type="term" value="F:phosphoribosylamine-glycine ligase activity"/>
    <property type="evidence" value="ECO:0007669"/>
    <property type="project" value="UniProtKB-UniRule"/>
</dbReference>
<dbReference type="SUPFAM" id="SSF52440">
    <property type="entry name" value="PreATP-grasp domain"/>
    <property type="match status" value="1"/>
</dbReference>
<dbReference type="Proteomes" id="UP000449710">
    <property type="component" value="Unassembled WGS sequence"/>
</dbReference>
<protein>
    <recommendedName>
        <fullName evidence="4 14">Phosphoribosylamine--glycine ligase</fullName>
        <ecNumber evidence="4 14">6.3.4.13</ecNumber>
    </recommendedName>
    <alternativeName>
        <fullName evidence="14">GARS</fullName>
    </alternativeName>
    <alternativeName>
        <fullName evidence="13 14">Phosphoribosylglycinamide synthetase</fullName>
    </alternativeName>
    <alternativeName>
        <fullName evidence="12 14">glycinamide ribonucleotide synthetase</fullName>
    </alternativeName>
</protein>
<evidence type="ECO:0000313" key="17">
    <source>
        <dbReference type="EMBL" id="NBG87473.1"/>
    </source>
</evidence>
<dbReference type="EMBL" id="SUMG01000002">
    <property type="protein sequence ID" value="NBG87473.1"/>
    <property type="molecule type" value="Genomic_DNA"/>
</dbReference>
<dbReference type="InterPro" id="IPR013815">
    <property type="entry name" value="ATP_grasp_subdomain_1"/>
</dbReference>
<comment type="pathway">
    <text evidence="3 14">Purine metabolism; IMP biosynthesis via de novo pathway; N(1)-(5-phospho-D-ribosyl)glycinamide from 5-phospho-alpha-D-ribose 1-diphosphate: step 2/2.</text>
</comment>
<dbReference type="Gene3D" id="3.30.470.20">
    <property type="entry name" value="ATP-grasp fold, B domain"/>
    <property type="match status" value="1"/>
</dbReference>
<dbReference type="InterPro" id="IPR000115">
    <property type="entry name" value="PRibGlycinamide_synth"/>
</dbReference>
<keyword evidence="18" id="KW-1185">Reference proteome</keyword>
<proteinExistence type="inferred from homology"/>
<keyword evidence="7 15" id="KW-0547">Nucleotide-binding</keyword>
<dbReference type="InterPro" id="IPR016185">
    <property type="entry name" value="PreATP-grasp_dom_sf"/>
</dbReference>
<dbReference type="GO" id="GO:0006189">
    <property type="term" value="P:'de novo' IMP biosynthetic process"/>
    <property type="evidence" value="ECO:0007669"/>
    <property type="project" value="UniProtKB-UniRule"/>
</dbReference>
<dbReference type="FunFam" id="3.90.600.10:FF:000001">
    <property type="entry name" value="Trifunctional purine biosynthetic protein adenosine-3"/>
    <property type="match status" value="1"/>
</dbReference>
<evidence type="ECO:0000256" key="9">
    <source>
        <dbReference type="ARBA" id="ARBA00022840"/>
    </source>
</evidence>
<keyword evidence="6" id="KW-0479">Metal-binding</keyword>
<dbReference type="Gene3D" id="3.40.50.20">
    <property type="match status" value="1"/>
</dbReference>
<evidence type="ECO:0000256" key="8">
    <source>
        <dbReference type="ARBA" id="ARBA00022755"/>
    </source>
</evidence>
<dbReference type="PROSITE" id="PS50975">
    <property type="entry name" value="ATP_GRASP"/>
    <property type="match status" value="1"/>
</dbReference>
<dbReference type="HAMAP" id="MF_00138">
    <property type="entry name" value="GARS"/>
    <property type="match status" value="1"/>
</dbReference>
<sequence>MKVLLIGSGGREHALAWKIKESPLVQKLFIAPGNPGMEELGELVDLSHGDLQGLLDFAKNERVDLTVVGPEDPLVQGIGDLFRREGLRIIAPDKKGAVLEGSKAFSKDFMERYKIPTAKSHKTGDYNKALEIIEEYQYPLVLKADGLAAGKGVLICESRKEAEAGLKKILKDRDFGDAGDQVVIEEFLTGRETSVIAFVDGKTMTPMVSSRDYKRIGEGDRGLNTGGMGTYSPNEAYTEDVEARVREEILAPTLKGIQQEKMDYRGIIFIGIMITDEGPKVLEYNVRFGDPETQVILTRLDTDLVEIFNALEAGSLEKVDIQWKAEKAVCVILASEGYPEAYEKGKEIQGLENIDDRTRVFHGGTKREQGRLLTAGGRVLGVTSLDETLEKARKRAYENVQKIEFPGKTFRRDIAR</sequence>
<dbReference type="Gene3D" id="3.30.1490.20">
    <property type="entry name" value="ATP-grasp fold, A domain"/>
    <property type="match status" value="1"/>
</dbReference>
<feature type="domain" description="ATP-grasp" evidence="16">
    <location>
        <begin position="107"/>
        <end position="313"/>
    </location>
</feature>
<accession>A0AA43XIK9</accession>
<evidence type="ECO:0000259" key="16">
    <source>
        <dbReference type="PROSITE" id="PS50975"/>
    </source>
</evidence>
<dbReference type="GO" id="GO:0005524">
    <property type="term" value="F:ATP binding"/>
    <property type="evidence" value="ECO:0007669"/>
    <property type="project" value="UniProtKB-UniRule"/>
</dbReference>
<keyword evidence="5 14" id="KW-0436">Ligase</keyword>
<dbReference type="RefSeq" id="WP_160718921.1">
    <property type="nucleotide sequence ID" value="NZ_SUMG01000002.1"/>
</dbReference>
<dbReference type="SMART" id="SM01210">
    <property type="entry name" value="GARS_C"/>
    <property type="match status" value="1"/>
</dbReference>
<dbReference type="AlphaFoldDB" id="A0AA43XIK9"/>
<dbReference type="SMART" id="SM01209">
    <property type="entry name" value="GARS_A"/>
    <property type="match status" value="1"/>
</dbReference>
<evidence type="ECO:0000256" key="7">
    <source>
        <dbReference type="ARBA" id="ARBA00022741"/>
    </source>
</evidence>
<dbReference type="PANTHER" id="PTHR43472">
    <property type="entry name" value="PHOSPHORIBOSYLAMINE--GLYCINE LIGASE"/>
    <property type="match status" value="1"/>
</dbReference>
<evidence type="ECO:0000256" key="2">
    <source>
        <dbReference type="ARBA" id="ARBA00001946"/>
    </source>
</evidence>
<keyword evidence="10" id="KW-0464">Manganese</keyword>
<comment type="caution">
    <text evidence="17">The sequence shown here is derived from an EMBL/GenBank/DDBJ whole genome shotgun (WGS) entry which is preliminary data.</text>
</comment>
<comment type="catalytic activity">
    <reaction evidence="14">
        <text>5-phospho-beta-D-ribosylamine + glycine + ATP = N(1)-(5-phospho-beta-D-ribosyl)glycinamide + ADP + phosphate + H(+)</text>
        <dbReference type="Rhea" id="RHEA:17453"/>
        <dbReference type="ChEBI" id="CHEBI:15378"/>
        <dbReference type="ChEBI" id="CHEBI:30616"/>
        <dbReference type="ChEBI" id="CHEBI:43474"/>
        <dbReference type="ChEBI" id="CHEBI:57305"/>
        <dbReference type="ChEBI" id="CHEBI:58681"/>
        <dbReference type="ChEBI" id="CHEBI:143788"/>
        <dbReference type="ChEBI" id="CHEBI:456216"/>
        <dbReference type="EC" id="6.3.4.13"/>
    </reaction>
</comment>
<dbReference type="InterPro" id="IPR020561">
    <property type="entry name" value="PRibGlycinamid_synth_ATP-grasp"/>
</dbReference>
<reference evidence="17 18" key="1">
    <citation type="submission" date="2019-04" db="EMBL/GenBank/DDBJ databases">
        <title>Isachenkonia alkalipeptolytica gen. nov. sp. nov. a new anaerobic, alkiliphilic organothrophic bacterium capable to reduce synthesized ferrihydrite isolated from a soda lake.</title>
        <authorList>
            <person name="Toshchakov S.V."/>
            <person name="Zavarzina D.G."/>
            <person name="Zhilina T.N."/>
            <person name="Kostrikina N.A."/>
            <person name="Kublanov I.V."/>
        </authorList>
    </citation>
    <scope>NUCLEOTIDE SEQUENCE [LARGE SCALE GENOMIC DNA]</scope>
    <source>
        <strain evidence="17 18">Z-1701</strain>
    </source>
</reference>
<keyword evidence="9 15" id="KW-0067">ATP-binding</keyword>
<dbReference type="Gene3D" id="3.90.600.10">
    <property type="entry name" value="Phosphoribosylglycinamide synthetase, C-terminal domain"/>
    <property type="match status" value="1"/>
</dbReference>
<dbReference type="InterPro" id="IPR037123">
    <property type="entry name" value="PRibGlycinamide_synth_C_sf"/>
</dbReference>
<dbReference type="InterPro" id="IPR020560">
    <property type="entry name" value="PRibGlycinamide_synth_C-dom"/>
</dbReference>
<dbReference type="PROSITE" id="PS00184">
    <property type="entry name" value="GARS"/>
    <property type="match status" value="1"/>
</dbReference>
<dbReference type="GO" id="GO:0009113">
    <property type="term" value="P:purine nucleobase biosynthetic process"/>
    <property type="evidence" value="ECO:0007669"/>
    <property type="project" value="InterPro"/>
</dbReference>
<evidence type="ECO:0000256" key="5">
    <source>
        <dbReference type="ARBA" id="ARBA00022598"/>
    </source>
</evidence>
<evidence type="ECO:0000256" key="13">
    <source>
        <dbReference type="ARBA" id="ARBA00042864"/>
    </source>
</evidence>
<dbReference type="GO" id="GO:0046872">
    <property type="term" value="F:metal ion binding"/>
    <property type="evidence" value="ECO:0007669"/>
    <property type="project" value="UniProtKB-KW"/>
</dbReference>
<dbReference type="Pfam" id="PF01071">
    <property type="entry name" value="GARS_A"/>
    <property type="match status" value="1"/>
</dbReference>